<keyword evidence="1" id="KW-0812">Transmembrane</keyword>
<keyword evidence="1" id="KW-0472">Membrane</keyword>
<feature type="transmembrane region" description="Helical" evidence="1">
    <location>
        <begin position="70"/>
        <end position="91"/>
    </location>
</feature>
<dbReference type="AlphaFoldDB" id="A0A174KLQ3"/>
<accession>A0A174KLQ3</accession>
<gene>
    <name evidence="3" type="ORF">ERS852491_04343</name>
</gene>
<proteinExistence type="predicted"/>
<feature type="signal peptide" evidence="2">
    <location>
        <begin position="1"/>
        <end position="23"/>
    </location>
</feature>
<evidence type="ECO:0000313" key="4">
    <source>
        <dbReference type="Proteomes" id="UP000095544"/>
    </source>
</evidence>
<name>A0A174KLQ3_9FIRM</name>
<dbReference type="Proteomes" id="UP000095544">
    <property type="component" value="Unassembled WGS sequence"/>
</dbReference>
<dbReference type="EMBL" id="CYZU01000059">
    <property type="protein sequence ID" value="CUP12893.1"/>
    <property type="molecule type" value="Genomic_DNA"/>
</dbReference>
<organism evidence="3 4">
    <name type="scientific">Faecalicatena contorta</name>
    <dbReference type="NCBI Taxonomy" id="39482"/>
    <lineage>
        <taxon>Bacteria</taxon>
        <taxon>Bacillati</taxon>
        <taxon>Bacillota</taxon>
        <taxon>Clostridia</taxon>
        <taxon>Lachnospirales</taxon>
        <taxon>Lachnospiraceae</taxon>
        <taxon>Faecalicatena</taxon>
    </lineage>
</organism>
<keyword evidence="1" id="KW-1133">Transmembrane helix</keyword>
<evidence type="ECO:0000256" key="1">
    <source>
        <dbReference type="SAM" id="Phobius"/>
    </source>
</evidence>
<evidence type="ECO:0000256" key="2">
    <source>
        <dbReference type="SAM" id="SignalP"/>
    </source>
</evidence>
<dbReference type="RefSeq" id="WP_055154942.1">
    <property type="nucleotide sequence ID" value="NZ_CYZU01000059.1"/>
</dbReference>
<reference evidence="3 4" key="1">
    <citation type="submission" date="2015-09" db="EMBL/GenBank/DDBJ databases">
        <authorList>
            <consortium name="Pathogen Informatics"/>
        </authorList>
    </citation>
    <scope>NUCLEOTIDE SEQUENCE [LARGE SCALE GENOMIC DNA]</scope>
    <source>
        <strain evidence="3 4">2789STDY5834876</strain>
    </source>
</reference>
<evidence type="ECO:0000313" key="3">
    <source>
        <dbReference type="EMBL" id="CUP12893.1"/>
    </source>
</evidence>
<dbReference type="STRING" id="39482.ERS852491_04343"/>
<keyword evidence="2" id="KW-0732">Signal</keyword>
<sequence>MTRKIISAGILLMLLLFSGGTVSANGNTGGGGDSGQTKFIYIADNRPPVVEIERGEGVHATALKTGDSGVVLGLKVLVIASAALLMLIIYYKEKEKGESDYEEN</sequence>
<feature type="chain" id="PRO_5038639208" evidence="2">
    <location>
        <begin position="24"/>
        <end position="104"/>
    </location>
</feature>
<protein>
    <submittedName>
        <fullName evidence="3">Uncharacterized protein</fullName>
    </submittedName>
</protein>